<dbReference type="Proteomes" id="UP000276133">
    <property type="component" value="Unassembled WGS sequence"/>
</dbReference>
<reference evidence="7 8" key="1">
    <citation type="journal article" date="2018" name="Sci. Rep.">
        <title>Genomic signatures of local adaptation to the degree of environmental predictability in rotifers.</title>
        <authorList>
            <person name="Franch-Gras L."/>
            <person name="Hahn C."/>
            <person name="Garcia-Roger E.M."/>
            <person name="Carmona M.J."/>
            <person name="Serra M."/>
            <person name="Gomez A."/>
        </authorList>
    </citation>
    <scope>NUCLEOTIDE SEQUENCE [LARGE SCALE GENOMIC DNA]</scope>
    <source>
        <strain evidence="7">HYR1</strain>
    </source>
</reference>
<feature type="binding site" evidence="5">
    <location>
        <position position="573"/>
    </location>
    <ligand>
        <name>CoA</name>
        <dbReference type="ChEBI" id="CHEBI:57287"/>
    </ligand>
</feature>
<evidence type="ECO:0000313" key="7">
    <source>
        <dbReference type="EMBL" id="RNA01008.1"/>
    </source>
</evidence>
<evidence type="ECO:0000256" key="3">
    <source>
        <dbReference type="ARBA" id="ARBA00023315"/>
    </source>
</evidence>
<dbReference type="PANTHER" id="PTHR22589">
    <property type="entry name" value="CARNITINE O-ACYLTRANSFERASE"/>
    <property type="match status" value="1"/>
</dbReference>
<feature type="domain" description="Choline/carnitine acyltransferase" evidence="6">
    <location>
        <begin position="54"/>
        <end position="626"/>
    </location>
</feature>
<dbReference type="Gene3D" id="3.30.559.10">
    <property type="entry name" value="Chloramphenicol acetyltransferase-like domain"/>
    <property type="match status" value="1"/>
</dbReference>
<dbReference type="OrthoDB" id="240216at2759"/>
<evidence type="ECO:0000256" key="4">
    <source>
        <dbReference type="PIRSR" id="PIRSR600542-1"/>
    </source>
</evidence>
<feature type="active site" description="Proton acceptor" evidence="4">
    <location>
        <position position="361"/>
    </location>
</feature>
<keyword evidence="3" id="KW-0012">Acyltransferase</keyword>
<dbReference type="Pfam" id="PF00755">
    <property type="entry name" value="Carn_acyltransf"/>
    <property type="match status" value="1"/>
</dbReference>
<dbReference type="Gene3D" id="3.30.559.70">
    <property type="entry name" value="Choline/Carnitine o-acyltransferase, domain 2"/>
    <property type="match status" value="1"/>
</dbReference>
<accession>A0A3M7PQS6</accession>
<evidence type="ECO:0000313" key="8">
    <source>
        <dbReference type="Proteomes" id="UP000276133"/>
    </source>
</evidence>
<dbReference type="PROSITE" id="PS00439">
    <property type="entry name" value="ACYLTRANSF_C_1"/>
    <property type="match status" value="1"/>
</dbReference>
<evidence type="ECO:0000259" key="6">
    <source>
        <dbReference type="Pfam" id="PF00755"/>
    </source>
</evidence>
<gene>
    <name evidence="7" type="ORF">BpHYR1_010520</name>
</gene>
<evidence type="ECO:0000256" key="1">
    <source>
        <dbReference type="ARBA" id="ARBA00005232"/>
    </source>
</evidence>
<feature type="binding site" evidence="5">
    <location>
        <position position="472"/>
    </location>
    <ligand>
        <name>(R)-carnitine</name>
        <dbReference type="ChEBI" id="CHEBI:16347"/>
    </ligand>
</feature>
<keyword evidence="2 7" id="KW-0808">Transferase</keyword>
<keyword evidence="8" id="KW-1185">Reference proteome</keyword>
<feature type="binding site" evidence="5">
    <location>
        <position position="483"/>
    </location>
    <ligand>
        <name>(R)-carnitine</name>
        <dbReference type="ChEBI" id="CHEBI:16347"/>
    </ligand>
</feature>
<name>A0A3M7PQS6_BRAPC</name>
<dbReference type="PANTHER" id="PTHR22589:SF103">
    <property type="entry name" value="CARNITINE O-ACETYL-TRANSFERASE, ISOFORM A-RELATED"/>
    <property type="match status" value="1"/>
</dbReference>
<proteinExistence type="inferred from homology"/>
<dbReference type="SUPFAM" id="SSF52777">
    <property type="entry name" value="CoA-dependent acyltransferases"/>
    <property type="match status" value="2"/>
</dbReference>
<dbReference type="AlphaFoldDB" id="A0A3M7PQS6"/>
<dbReference type="EMBL" id="REGN01009509">
    <property type="protein sequence ID" value="RNA01008.1"/>
    <property type="molecule type" value="Genomic_DNA"/>
</dbReference>
<feature type="binding site" evidence="5">
    <location>
        <position position="470"/>
    </location>
    <ligand>
        <name>(R)-carnitine</name>
        <dbReference type="ChEBI" id="CHEBI:16347"/>
    </ligand>
</feature>
<dbReference type="InterPro" id="IPR023213">
    <property type="entry name" value="CAT-like_dom_sf"/>
</dbReference>
<evidence type="ECO:0000256" key="2">
    <source>
        <dbReference type="ARBA" id="ARBA00022679"/>
    </source>
</evidence>
<organism evidence="7 8">
    <name type="scientific">Brachionus plicatilis</name>
    <name type="common">Marine rotifer</name>
    <name type="synonym">Brachionus muelleri</name>
    <dbReference type="NCBI Taxonomy" id="10195"/>
    <lineage>
        <taxon>Eukaryota</taxon>
        <taxon>Metazoa</taxon>
        <taxon>Spiralia</taxon>
        <taxon>Gnathifera</taxon>
        <taxon>Rotifera</taxon>
        <taxon>Eurotatoria</taxon>
        <taxon>Monogononta</taxon>
        <taxon>Pseudotrocha</taxon>
        <taxon>Ploima</taxon>
        <taxon>Brachionidae</taxon>
        <taxon>Brachionus</taxon>
    </lineage>
</organism>
<dbReference type="InterPro" id="IPR039551">
    <property type="entry name" value="Cho/carn_acyl_trans"/>
</dbReference>
<dbReference type="InterPro" id="IPR000542">
    <property type="entry name" value="Carn_acyl_trans"/>
</dbReference>
<feature type="binding site" evidence="5">
    <location>
        <position position="474"/>
    </location>
    <ligand>
        <name>CoA</name>
        <dbReference type="ChEBI" id="CHEBI:57287"/>
    </ligand>
</feature>
<feature type="binding site" evidence="5">
    <location>
        <position position="437"/>
    </location>
    <ligand>
        <name>CoA</name>
        <dbReference type="ChEBI" id="CHEBI:57287"/>
    </ligand>
</feature>
<feature type="binding site" evidence="5">
    <location>
        <begin position="441"/>
        <end position="448"/>
    </location>
    <ligand>
        <name>CoA</name>
        <dbReference type="ChEBI" id="CHEBI:57287"/>
    </ligand>
</feature>
<comment type="similarity">
    <text evidence="1">Belongs to the carnitine/choline acetyltransferase family.</text>
</comment>
<comment type="caution">
    <text evidence="7">The sequence shown here is derived from an EMBL/GenBank/DDBJ whole genome shotgun (WGS) entry which is preliminary data.</text>
</comment>
<feature type="binding site" evidence="5">
    <location>
        <position position="522"/>
    </location>
    <ligand>
        <name>CoA</name>
        <dbReference type="ChEBI" id="CHEBI:57287"/>
    </ligand>
</feature>
<sequence>MISQNKLRVVMKNDFIGITNRYREVLKYYGSSFSYPIVLKNTRTLSHQTSLPRLPVPQLQSTIGKYLTAVKPLLNNNEFEATQKAAINLLNSDEAKKLQRLLVEKSKKTDNWIADWWYDKVYLEPRCSLPIVINPGSIYPQEDYRTLDEQLQFATKYILGMLNFKSLIDNQEFPVEKSGDSYFCMDQYYKLLGTCRIPQKHIDQIKIMHTQNFDLSKNNHVTVLHNNRFFSLRVIDPKTGLNLDPTEIYLNLKRIVELSNEENELGIGILTSDDRDIWASAYEILCKNKINQKNFKSIHNSLFVLCLDTRDGLLEGYPDKKSAHAAQILHGNKQFGANRWFDKTIQAIIGTNGVWGTNFEHTVAEAVPHAVMNDHILRYIKNNKINFSGQKTLDLSEELVFEVPDQVKDQIKKSKETLNSQIDNLDLYVLNFDSFGKNFPKSQKVSPDAFVQIAFQLAFYRVHKKLGNAYESGSLRKFKLGRTEVIRASSIEALDFLKSMTDSNSENQVKTELLLRAIKGQRLFTVDAMNNQSFDKHFFGLKQMALENGIELPELFNDIGYKKLSYYYLSTSQVSSKFEAVTTFAPLVDDGYGTCYNIMEKKIMFGISSYRSCAVTDSKTFGENLKNALLDCQALLTKFRSKL</sequence>
<protein>
    <submittedName>
        <fullName evidence="7">Carnitine O-acetyltransferase isoform X1</fullName>
    </submittedName>
</protein>
<dbReference type="GO" id="GO:0016746">
    <property type="term" value="F:acyltransferase activity"/>
    <property type="evidence" value="ECO:0007669"/>
    <property type="project" value="UniProtKB-KW"/>
</dbReference>
<dbReference type="InterPro" id="IPR042231">
    <property type="entry name" value="Cho/carn_acyl_trans_2"/>
</dbReference>
<evidence type="ECO:0000256" key="5">
    <source>
        <dbReference type="PIRSR" id="PIRSR600542-2"/>
    </source>
</evidence>
<dbReference type="STRING" id="10195.A0A3M7PQS6"/>